<evidence type="ECO:0000313" key="7">
    <source>
        <dbReference type="Proteomes" id="UP000637628"/>
    </source>
</evidence>
<dbReference type="PANTHER" id="PTHR30346:SF29">
    <property type="entry name" value="LYSR SUBSTRATE-BINDING"/>
    <property type="match status" value="1"/>
</dbReference>
<evidence type="ECO:0000256" key="3">
    <source>
        <dbReference type="ARBA" id="ARBA00023125"/>
    </source>
</evidence>
<organism evidence="6 7">
    <name type="scientific">Paractinoplanes durhamensis</name>
    <dbReference type="NCBI Taxonomy" id="113563"/>
    <lineage>
        <taxon>Bacteria</taxon>
        <taxon>Bacillati</taxon>
        <taxon>Actinomycetota</taxon>
        <taxon>Actinomycetes</taxon>
        <taxon>Micromonosporales</taxon>
        <taxon>Micromonosporaceae</taxon>
        <taxon>Paractinoplanes</taxon>
    </lineage>
</organism>
<dbReference type="RefSeq" id="WP_203725504.1">
    <property type="nucleotide sequence ID" value="NZ_BAAATX010000015.1"/>
</dbReference>
<proteinExistence type="inferred from homology"/>
<dbReference type="InterPro" id="IPR036390">
    <property type="entry name" value="WH_DNA-bd_sf"/>
</dbReference>
<dbReference type="SUPFAM" id="SSF53850">
    <property type="entry name" value="Periplasmic binding protein-like II"/>
    <property type="match status" value="1"/>
</dbReference>
<keyword evidence="2" id="KW-0805">Transcription regulation</keyword>
<dbReference type="Gene3D" id="3.40.190.10">
    <property type="entry name" value="Periplasmic binding protein-like II"/>
    <property type="match status" value="2"/>
</dbReference>
<evidence type="ECO:0000256" key="2">
    <source>
        <dbReference type="ARBA" id="ARBA00023015"/>
    </source>
</evidence>
<accession>A0ABQ3YQM9</accession>
<comment type="similarity">
    <text evidence="1">Belongs to the LysR transcriptional regulatory family.</text>
</comment>
<sequence length="290" mass="31253">METRRLRLLVQLARLGSMRAVAEEMGLTTSTVSQQLAILARDVGADLVEPDGRRVRLTPAGRRLAAHGVTILAAVEAARVDLDPDASPAGELLVCGFATAIRRSLLPVQARLARDHPGVRLLIHEHEPAEAFALLDTDDMDLALTYDYNLAPVSFPGRYDSRPLWRARWGLAVPAGMPLPDAWAQDWIVNSRNTADERVARTLAALNGHSARIVHRCDSLELVQDLIVAGLGVGLLPSGLAVRPGIDVLDLAAPEVEIRAYAITRRGRAAWPPLALVLGLLDSSPAAEGR</sequence>
<dbReference type="InterPro" id="IPR000847">
    <property type="entry name" value="LysR_HTH_N"/>
</dbReference>
<feature type="domain" description="HTH lysR-type" evidence="5">
    <location>
        <begin position="1"/>
        <end position="58"/>
    </location>
</feature>
<comment type="caution">
    <text evidence="6">The sequence shown here is derived from an EMBL/GenBank/DDBJ whole genome shotgun (WGS) entry which is preliminary data.</text>
</comment>
<dbReference type="PROSITE" id="PS50931">
    <property type="entry name" value="HTH_LYSR"/>
    <property type="match status" value="1"/>
</dbReference>
<name>A0ABQ3YQM9_9ACTN</name>
<gene>
    <name evidence="6" type="ORF">Adu01nite_11920</name>
</gene>
<keyword evidence="3" id="KW-0238">DNA-binding</keyword>
<evidence type="ECO:0000259" key="5">
    <source>
        <dbReference type="PROSITE" id="PS50931"/>
    </source>
</evidence>
<dbReference type="Gene3D" id="1.10.10.10">
    <property type="entry name" value="Winged helix-like DNA-binding domain superfamily/Winged helix DNA-binding domain"/>
    <property type="match status" value="1"/>
</dbReference>
<dbReference type="Pfam" id="PF00126">
    <property type="entry name" value="HTH_1"/>
    <property type="match status" value="1"/>
</dbReference>
<dbReference type="PANTHER" id="PTHR30346">
    <property type="entry name" value="TRANSCRIPTIONAL DUAL REGULATOR HCAR-RELATED"/>
    <property type="match status" value="1"/>
</dbReference>
<evidence type="ECO:0000256" key="4">
    <source>
        <dbReference type="ARBA" id="ARBA00023163"/>
    </source>
</evidence>
<dbReference type="EMBL" id="BOML01000012">
    <property type="protein sequence ID" value="GID99841.1"/>
    <property type="molecule type" value="Genomic_DNA"/>
</dbReference>
<dbReference type="Proteomes" id="UP000637628">
    <property type="component" value="Unassembled WGS sequence"/>
</dbReference>
<dbReference type="SUPFAM" id="SSF46785">
    <property type="entry name" value="Winged helix' DNA-binding domain"/>
    <property type="match status" value="1"/>
</dbReference>
<evidence type="ECO:0000313" key="6">
    <source>
        <dbReference type="EMBL" id="GID99841.1"/>
    </source>
</evidence>
<dbReference type="InterPro" id="IPR005119">
    <property type="entry name" value="LysR_subst-bd"/>
</dbReference>
<keyword evidence="7" id="KW-1185">Reference proteome</keyword>
<dbReference type="Pfam" id="PF03466">
    <property type="entry name" value="LysR_substrate"/>
    <property type="match status" value="1"/>
</dbReference>
<reference evidence="6 7" key="1">
    <citation type="submission" date="2021-01" db="EMBL/GenBank/DDBJ databases">
        <title>Whole genome shotgun sequence of Actinoplanes durhamensis NBRC 14914.</title>
        <authorList>
            <person name="Komaki H."/>
            <person name="Tamura T."/>
        </authorList>
    </citation>
    <scope>NUCLEOTIDE SEQUENCE [LARGE SCALE GENOMIC DNA]</scope>
    <source>
        <strain evidence="6 7">NBRC 14914</strain>
    </source>
</reference>
<dbReference type="InterPro" id="IPR036388">
    <property type="entry name" value="WH-like_DNA-bd_sf"/>
</dbReference>
<keyword evidence="4" id="KW-0804">Transcription</keyword>
<evidence type="ECO:0000256" key="1">
    <source>
        <dbReference type="ARBA" id="ARBA00009437"/>
    </source>
</evidence>
<protein>
    <submittedName>
        <fullName evidence="6">LysR family transcriptional regulator</fullName>
    </submittedName>
</protein>